<dbReference type="NCBIfam" id="NF038076">
    <property type="entry name" value="fam_STM4015"/>
    <property type="match status" value="1"/>
</dbReference>
<dbReference type="RefSeq" id="WP_045052570.1">
    <property type="nucleotide sequence ID" value="NZ_CAWMDP010000017.1"/>
</dbReference>
<comment type="caution">
    <text evidence="1">The sequence shown here is derived from an EMBL/GenBank/DDBJ whole genome shotgun (WGS) entry which is preliminary data.</text>
</comment>
<evidence type="ECO:0000313" key="2">
    <source>
        <dbReference type="Proteomes" id="UP000032452"/>
    </source>
</evidence>
<evidence type="ECO:0008006" key="3">
    <source>
        <dbReference type="Google" id="ProtNLM"/>
    </source>
</evidence>
<dbReference type="InterPro" id="IPR032675">
    <property type="entry name" value="LRR_dom_sf"/>
</dbReference>
<proteinExistence type="predicted"/>
<evidence type="ECO:0000313" key="1">
    <source>
        <dbReference type="EMBL" id="KJH73239.1"/>
    </source>
</evidence>
<dbReference type="STRING" id="1618023.UH38_00010"/>
<dbReference type="SUPFAM" id="SSF52047">
    <property type="entry name" value="RNI-like"/>
    <property type="match status" value="1"/>
</dbReference>
<reference evidence="1 2" key="1">
    <citation type="submission" date="2015-02" db="EMBL/GenBank/DDBJ databases">
        <title>Draft genome of a novel marine cyanobacterium (Chroococcales) isolated from South Atlantic Ocean.</title>
        <authorList>
            <person name="Rigonato J."/>
            <person name="Alvarenga D.O."/>
            <person name="Branco L.H."/>
            <person name="Varani A.M."/>
            <person name="Brandini F.P."/>
            <person name="Fiore M.F."/>
        </authorList>
    </citation>
    <scope>NUCLEOTIDE SEQUENCE [LARGE SCALE GENOMIC DNA]</scope>
    <source>
        <strain evidence="1 2">CENA595</strain>
    </source>
</reference>
<dbReference type="Proteomes" id="UP000032452">
    <property type="component" value="Unassembled WGS sequence"/>
</dbReference>
<dbReference type="InterPro" id="IPR047722">
    <property type="entry name" value="STM4015-like"/>
</dbReference>
<keyword evidence="2" id="KW-1185">Reference proteome</keyword>
<dbReference type="PATRIC" id="fig|1618023.3.peg.1217"/>
<dbReference type="AlphaFoldDB" id="A0A0D8ZXS9"/>
<sequence length="431" mass="48385">MQNNQSRKEDAVLGGQSPFQGIATGSIEGVKLRLNSPVMEVRVTALNDALNYGDAGLEVVLQALQDRSRQIQRSAYRLLRKRQELQVKLALQKYEPWQRFERLEEYGNATIFSDRQMVDFSPENGITDPVGTAYALRSDYCEAEDMASKFAKLLEDPLASKLEALVFGMWIKDDEDISIPPVNALVTAKDRLTNLKAVFLGDIAWDEYEISWIRQSDISPILTAYPQLEVLQVRGGDGLEFTPPVRHDNLKALIVETGGLSRTTVAQICNLNLPALEHLELWFGSEDYGGDCWVESVNPILFEQKFPNLTYLGLRNSQFSDEIADAVVRSPLLQSISVLDLSMGTLSDAGAEILLNCAAISELDILNLSENFLSEDMVQRFSQIGTVQQLVDFEQFPQQLAPDEKLHIVADRQKDEDEDSYVHNRYCSVAE</sequence>
<protein>
    <recommendedName>
        <fullName evidence="3">GUN4-like domain-containing protein</fullName>
    </recommendedName>
</protein>
<accession>A0A0D8ZXS9</accession>
<name>A0A0D8ZXS9_9CYAN</name>
<dbReference type="Gene3D" id="3.80.10.10">
    <property type="entry name" value="Ribonuclease Inhibitor"/>
    <property type="match status" value="1"/>
</dbReference>
<organism evidence="1 2">
    <name type="scientific">Aliterella atlantica CENA595</name>
    <dbReference type="NCBI Taxonomy" id="1618023"/>
    <lineage>
        <taxon>Bacteria</taxon>
        <taxon>Bacillati</taxon>
        <taxon>Cyanobacteriota</taxon>
        <taxon>Cyanophyceae</taxon>
        <taxon>Chroococcidiopsidales</taxon>
        <taxon>Aliterellaceae</taxon>
        <taxon>Aliterella</taxon>
    </lineage>
</organism>
<gene>
    <name evidence="1" type="ORF">UH38_00010</name>
</gene>
<dbReference type="EMBL" id="JYON01000001">
    <property type="protein sequence ID" value="KJH73239.1"/>
    <property type="molecule type" value="Genomic_DNA"/>
</dbReference>